<comment type="caution">
    <text evidence="1">The sequence shown here is derived from an EMBL/GenBank/DDBJ whole genome shotgun (WGS) entry which is preliminary data.</text>
</comment>
<proteinExistence type="predicted"/>
<sequence>MVPRPDLFLGKAISKSPNETKKESRFAHLDTRTVAFNLVKLCKQRQGLAPLNIRLFPPIF</sequence>
<evidence type="ECO:0008006" key="3">
    <source>
        <dbReference type="Google" id="ProtNLM"/>
    </source>
</evidence>
<keyword evidence="2" id="KW-1185">Reference proteome</keyword>
<evidence type="ECO:0000313" key="2">
    <source>
        <dbReference type="Proteomes" id="UP000030101"/>
    </source>
</evidence>
<dbReference type="EMBL" id="JQZV01000013">
    <property type="protein sequence ID" value="KGN91850.1"/>
    <property type="molecule type" value="Genomic_DNA"/>
</dbReference>
<evidence type="ECO:0000313" key="1">
    <source>
        <dbReference type="EMBL" id="KGN91850.1"/>
    </source>
</evidence>
<name>A0ABR4XLK1_9PORP</name>
<accession>A0ABR4XLK1</accession>
<protein>
    <recommendedName>
        <fullName evidence="3">Transposase</fullName>
    </recommendedName>
</protein>
<organism evidence="1 2">
    <name type="scientific">Porphyromonas canoris</name>
    <dbReference type="NCBI Taxonomy" id="36875"/>
    <lineage>
        <taxon>Bacteria</taxon>
        <taxon>Pseudomonadati</taxon>
        <taxon>Bacteroidota</taxon>
        <taxon>Bacteroidia</taxon>
        <taxon>Bacteroidales</taxon>
        <taxon>Porphyromonadaceae</taxon>
        <taxon>Porphyromonas</taxon>
    </lineage>
</organism>
<reference evidence="1 2" key="1">
    <citation type="submission" date="2014-08" db="EMBL/GenBank/DDBJ databases">
        <title>Porphyromonas canoris strain:OH2762 Genome sequencing.</title>
        <authorList>
            <person name="Wallis C."/>
            <person name="Deusch O."/>
            <person name="O'Flynn C."/>
            <person name="Davis I."/>
            <person name="Jospin G."/>
            <person name="Darling A.E."/>
            <person name="Coil D.A."/>
            <person name="Alexiev A."/>
            <person name="Horsfall A."/>
            <person name="Kirkwood N."/>
            <person name="Harris S."/>
            <person name="Eisen J.A."/>
        </authorList>
    </citation>
    <scope>NUCLEOTIDE SEQUENCE [LARGE SCALE GENOMIC DNA]</scope>
    <source>
        <strain evidence="2">COT-108 OH2762</strain>
    </source>
</reference>
<gene>
    <name evidence="1" type="ORF">HQ43_07170</name>
</gene>
<dbReference type="Proteomes" id="UP000030101">
    <property type="component" value="Unassembled WGS sequence"/>
</dbReference>